<evidence type="ECO:0000256" key="1">
    <source>
        <dbReference type="ARBA" id="ARBA00004651"/>
    </source>
</evidence>
<keyword evidence="7 8" id="KW-0472">Membrane</keyword>
<gene>
    <name evidence="9" type="ORF">K6K13_10060</name>
</gene>
<dbReference type="InterPro" id="IPR038770">
    <property type="entry name" value="Na+/solute_symporter_sf"/>
</dbReference>
<dbReference type="InterPro" id="IPR002657">
    <property type="entry name" value="BilAc:Na_symport/Acr3"/>
</dbReference>
<feature type="transmembrane region" description="Helical" evidence="8">
    <location>
        <begin position="99"/>
        <end position="118"/>
    </location>
</feature>
<evidence type="ECO:0000256" key="5">
    <source>
        <dbReference type="ARBA" id="ARBA00022692"/>
    </source>
</evidence>
<name>A0ABX9AXF6_9ENTR</name>
<feature type="transmembrane region" description="Helical" evidence="8">
    <location>
        <begin position="15"/>
        <end position="32"/>
    </location>
</feature>
<dbReference type="Pfam" id="PF01758">
    <property type="entry name" value="SBF"/>
    <property type="match status" value="1"/>
</dbReference>
<evidence type="ECO:0000313" key="10">
    <source>
        <dbReference type="Proteomes" id="UP000825886"/>
    </source>
</evidence>
<proteinExistence type="inferred from homology"/>
<evidence type="ECO:0000256" key="7">
    <source>
        <dbReference type="ARBA" id="ARBA00023136"/>
    </source>
</evidence>
<evidence type="ECO:0000256" key="2">
    <source>
        <dbReference type="ARBA" id="ARBA00010110"/>
    </source>
</evidence>
<reference evidence="9 10" key="1">
    <citation type="submission" date="2021-08" db="EMBL/GenBank/DDBJ databases">
        <title>Culture and genomic analysis of Symbiopectobacterium purcellii sp. nov. gen. nov., isolated from the leafhopper Empoasca decipiens.</title>
        <authorList>
            <person name="Nadal-Jimenez P."/>
            <person name="Siozios S."/>
            <person name="Halliday N."/>
            <person name="Camara M."/>
            <person name="Hurst G.D.D."/>
        </authorList>
    </citation>
    <scope>NUCLEOTIDE SEQUENCE [LARGE SCALE GENOMIC DNA]</scope>
    <source>
        <strain evidence="9 10">SyEd1</strain>
    </source>
</reference>
<keyword evidence="3" id="KW-0813">Transport</keyword>
<feature type="transmembrane region" description="Helical" evidence="8">
    <location>
        <begin position="130"/>
        <end position="153"/>
    </location>
</feature>
<evidence type="ECO:0000256" key="6">
    <source>
        <dbReference type="ARBA" id="ARBA00022989"/>
    </source>
</evidence>
<evidence type="ECO:0000256" key="3">
    <source>
        <dbReference type="ARBA" id="ARBA00022448"/>
    </source>
</evidence>
<feature type="transmembrane region" description="Helical" evidence="8">
    <location>
        <begin position="71"/>
        <end position="93"/>
    </location>
</feature>
<dbReference type="RefSeq" id="WP_222160662.1">
    <property type="nucleotide sequence ID" value="NZ_CP081864.1"/>
</dbReference>
<keyword evidence="10" id="KW-1185">Reference proteome</keyword>
<evidence type="ECO:0000313" key="9">
    <source>
        <dbReference type="EMBL" id="QZN97625.1"/>
    </source>
</evidence>
<dbReference type="PANTHER" id="PTHR43057:SF1">
    <property type="entry name" value="ARSENICAL-RESISTANCE PROTEIN 3"/>
    <property type="match status" value="1"/>
</dbReference>
<accession>A0ABX9AXF6</accession>
<dbReference type="Gene3D" id="1.20.1530.20">
    <property type="match status" value="1"/>
</dbReference>
<evidence type="ECO:0000256" key="4">
    <source>
        <dbReference type="ARBA" id="ARBA00022475"/>
    </source>
</evidence>
<dbReference type="InterPro" id="IPR004706">
    <property type="entry name" value="Arsenical-R_Acr3"/>
</dbReference>
<sequence>MVIPLDKHTLESRQSVLYFAAMALAWLAAQVFSETDGWLSLINPALAIMLFVTFMQVPLATLLDGLRNLRFIGALMAANFIGVPLLLLLIRPWLPDVPLVQFGILLVLLAPCIDYVVTFCHLGRGDAARLLACTPLLLAIQLLLLPLYLALFLDDSAAALISPTPFAQAFIWLILVPLIGAGILQKVQSRFFIAQRIVTGASWLPVPATAVVIFLVVASVVPQLELAIGPVHQALPFYLLFAVAAPCIGTLTARLFGLNTASRRAVAFSCATRNSLVILPLALSIPGAMPVLPAILVAQTMIELIAESCYVRVIPRLVRATGRKRPLP</sequence>
<evidence type="ECO:0000256" key="8">
    <source>
        <dbReference type="SAM" id="Phobius"/>
    </source>
</evidence>
<feature type="transmembrane region" description="Helical" evidence="8">
    <location>
        <begin position="197"/>
        <end position="217"/>
    </location>
</feature>
<organism evidence="9 10">
    <name type="scientific">Symbiopectobacterium purcellii</name>
    <dbReference type="NCBI Taxonomy" id="2871826"/>
    <lineage>
        <taxon>Bacteria</taxon>
        <taxon>Pseudomonadati</taxon>
        <taxon>Pseudomonadota</taxon>
        <taxon>Gammaproteobacteria</taxon>
        <taxon>Enterobacterales</taxon>
        <taxon>Enterobacteriaceae</taxon>
    </lineage>
</organism>
<dbReference type="PANTHER" id="PTHR43057">
    <property type="entry name" value="ARSENITE EFFLUX TRANSPORTER"/>
    <property type="match status" value="1"/>
</dbReference>
<feature type="transmembrane region" description="Helical" evidence="8">
    <location>
        <begin position="276"/>
        <end position="298"/>
    </location>
</feature>
<feature type="transmembrane region" description="Helical" evidence="8">
    <location>
        <begin position="38"/>
        <end position="59"/>
    </location>
</feature>
<dbReference type="EMBL" id="CP081864">
    <property type="protein sequence ID" value="QZN97625.1"/>
    <property type="molecule type" value="Genomic_DNA"/>
</dbReference>
<feature type="transmembrane region" description="Helical" evidence="8">
    <location>
        <begin position="237"/>
        <end position="256"/>
    </location>
</feature>
<protein>
    <submittedName>
        <fullName evidence="9">Arsenic resistance protein</fullName>
    </submittedName>
</protein>
<feature type="transmembrane region" description="Helical" evidence="8">
    <location>
        <begin position="165"/>
        <end position="185"/>
    </location>
</feature>
<keyword evidence="6 8" id="KW-1133">Transmembrane helix</keyword>
<comment type="similarity">
    <text evidence="2">Belongs to the arsenical resistance-3 (ACR3) (TC 2.A.59) family.</text>
</comment>
<comment type="subcellular location">
    <subcellularLocation>
        <location evidence="1">Cell membrane</location>
        <topology evidence="1">Multi-pass membrane protein</topology>
    </subcellularLocation>
</comment>
<dbReference type="Proteomes" id="UP000825886">
    <property type="component" value="Chromosome"/>
</dbReference>
<keyword evidence="4" id="KW-1003">Cell membrane</keyword>
<keyword evidence="5 8" id="KW-0812">Transmembrane</keyword>